<feature type="transmembrane region" description="Helical" evidence="1">
    <location>
        <begin position="197"/>
        <end position="216"/>
    </location>
</feature>
<comment type="caution">
    <text evidence="2">The sequence shown here is derived from an EMBL/GenBank/DDBJ whole genome shotgun (WGS) entry which is preliminary data.</text>
</comment>
<dbReference type="InterPro" id="IPR009339">
    <property type="entry name" value="DUF998"/>
</dbReference>
<keyword evidence="1" id="KW-0812">Transmembrane</keyword>
<feature type="transmembrane region" description="Helical" evidence="1">
    <location>
        <begin position="163"/>
        <end position="185"/>
    </location>
</feature>
<evidence type="ECO:0000313" key="3">
    <source>
        <dbReference type="Proteomes" id="UP000622245"/>
    </source>
</evidence>
<protein>
    <submittedName>
        <fullName evidence="2">DUF998 domain-containing protein</fullName>
    </submittedName>
</protein>
<sequence>MVEPGRPGATTAPRARVDVARRVAGSAAAGCTLAGAVAVTFAVVAGPGPGFTGYVSEAGIAGSGHAATYRIGILALAGALLLIRAALPPGVWAAPALLAAGAVCTAVSGAVTCSDGCPLPPFERATTADLVHGGASIAGTAAVVFAMITLAVSGPAGRTVRRLAGVSAALALPLCATVGLTMLVLGRGAVAGLLERVVLAIAVLWGLGTATALALGKEPHADHPFR</sequence>
<reference evidence="2 3" key="1">
    <citation type="submission" date="2021-01" db="EMBL/GenBank/DDBJ databases">
        <title>Draft genome sequence of Micromonospora sp. strain STR1s_6.</title>
        <authorList>
            <person name="Karlyshev A."/>
            <person name="Jawad R."/>
        </authorList>
    </citation>
    <scope>NUCLEOTIDE SEQUENCE [LARGE SCALE GENOMIC DNA]</scope>
    <source>
        <strain evidence="2 3">STR1S-6</strain>
    </source>
</reference>
<evidence type="ECO:0000313" key="2">
    <source>
        <dbReference type="EMBL" id="MBM0278530.1"/>
    </source>
</evidence>
<dbReference type="Pfam" id="PF06197">
    <property type="entry name" value="DUF998"/>
    <property type="match status" value="1"/>
</dbReference>
<keyword evidence="3" id="KW-1185">Reference proteome</keyword>
<gene>
    <name evidence="2" type="ORF">JM949_26000</name>
</gene>
<feature type="transmembrane region" description="Helical" evidence="1">
    <location>
        <begin position="23"/>
        <end position="46"/>
    </location>
</feature>
<keyword evidence="1" id="KW-0472">Membrane</keyword>
<keyword evidence="1" id="KW-1133">Transmembrane helix</keyword>
<feature type="transmembrane region" description="Helical" evidence="1">
    <location>
        <begin position="90"/>
        <end position="111"/>
    </location>
</feature>
<feature type="transmembrane region" description="Helical" evidence="1">
    <location>
        <begin position="66"/>
        <end position="83"/>
    </location>
</feature>
<accession>A0ABS1YM66</accession>
<evidence type="ECO:0000256" key="1">
    <source>
        <dbReference type="SAM" id="Phobius"/>
    </source>
</evidence>
<organism evidence="2 3">
    <name type="scientific">Micromonospora tarensis</name>
    <dbReference type="NCBI Taxonomy" id="2806100"/>
    <lineage>
        <taxon>Bacteria</taxon>
        <taxon>Bacillati</taxon>
        <taxon>Actinomycetota</taxon>
        <taxon>Actinomycetes</taxon>
        <taxon>Micromonosporales</taxon>
        <taxon>Micromonosporaceae</taxon>
        <taxon>Micromonospora</taxon>
    </lineage>
</organism>
<dbReference type="Proteomes" id="UP000622245">
    <property type="component" value="Unassembled WGS sequence"/>
</dbReference>
<feature type="transmembrane region" description="Helical" evidence="1">
    <location>
        <begin position="131"/>
        <end position="151"/>
    </location>
</feature>
<dbReference type="EMBL" id="JAEVHL010000178">
    <property type="protein sequence ID" value="MBM0278530.1"/>
    <property type="molecule type" value="Genomic_DNA"/>
</dbReference>
<proteinExistence type="predicted"/>
<name>A0ABS1YM66_9ACTN</name>